<gene>
    <name evidence="6" type="primary">sirC</name>
    <name evidence="6" type="ORF">NCTC13076_01609</name>
</gene>
<dbReference type="PANTHER" id="PTHR35330">
    <property type="entry name" value="SIROHEME BIOSYNTHESIS PROTEIN MET8"/>
    <property type="match status" value="1"/>
</dbReference>
<dbReference type="Proteomes" id="UP000250070">
    <property type="component" value="Unassembled WGS sequence"/>
</dbReference>
<dbReference type="EMBL" id="UATM01000032">
    <property type="protein sequence ID" value="SPY48523.1"/>
    <property type="molecule type" value="Genomic_DNA"/>
</dbReference>
<dbReference type="GeneID" id="83863080"/>
<evidence type="ECO:0000256" key="5">
    <source>
        <dbReference type="ARBA" id="ARBA00023244"/>
    </source>
</evidence>
<comment type="pathway">
    <text evidence="1">Porphyrin-containing compound metabolism; siroheme biosynthesis; sirohydrochlorin from precorrin-2: step 1/1.</text>
</comment>
<evidence type="ECO:0000256" key="3">
    <source>
        <dbReference type="ARBA" id="ARBA00023002"/>
    </source>
</evidence>
<protein>
    <recommendedName>
        <fullName evidence="2">precorrin-2 dehydrogenase</fullName>
        <ecNumber evidence="2">1.3.1.76</ecNumber>
    </recommendedName>
</protein>
<dbReference type="AlphaFoldDB" id="A0A2X1Y0V8"/>
<proteinExistence type="predicted"/>
<evidence type="ECO:0000256" key="1">
    <source>
        <dbReference type="ARBA" id="ARBA00005010"/>
    </source>
</evidence>
<dbReference type="GO" id="GO:0004325">
    <property type="term" value="F:ferrochelatase activity"/>
    <property type="evidence" value="ECO:0007669"/>
    <property type="project" value="InterPro"/>
</dbReference>
<dbReference type="PANTHER" id="PTHR35330:SF1">
    <property type="entry name" value="SIROHEME BIOSYNTHESIS PROTEIN MET8"/>
    <property type="match status" value="1"/>
</dbReference>
<keyword evidence="4" id="KW-0520">NAD</keyword>
<keyword evidence="3 6" id="KW-0560">Oxidoreductase</keyword>
<dbReference type="SUPFAM" id="SSF51735">
    <property type="entry name" value="NAD(P)-binding Rossmann-fold domains"/>
    <property type="match status" value="1"/>
</dbReference>
<evidence type="ECO:0000313" key="7">
    <source>
        <dbReference type="Proteomes" id="UP000250070"/>
    </source>
</evidence>
<evidence type="ECO:0000313" key="6">
    <source>
        <dbReference type="EMBL" id="SPY48523.1"/>
    </source>
</evidence>
<dbReference type="InterPro" id="IPR036291">
    <property type="entry name" value="NAD(P)-bd_dom_sf"/>
</dbReference>
<evidence type="ECO:0000256" key="4">
    <source>
        <dbReference type="ARBA" id="ARBA00023027"/>
    </source>
</evidence>
<dbReference type="UniPathway" id="UPA00262">
    <property type="reaction ID" value="UER00222"/>
</dbReference>
<dbReference type="RefSeq" id="WP_112890179.1">
    <property type="nucleotide sequence ID" value="NZ_CP068103.1"/>
</dbReference>
<accession>A0A2X1Y0V8</accession>
<evidence type="ECO:0000256" key="2">
    <source>
        <dbReference type="ARBA" id="ARBA00012400"/>
    </source>
</evidence>
<sequence>MRYLPVSLDTLDKKILILGGGYLAYSALKSVIDSEAEIYMIGDSFIKNIVNIAENSNEKIKLKEHQVDKDFMFMGYDYVLIATEDFEINEALEKRALSRKMIYQRFDILSKSLISINKSIERGPLTFSLNSSRINPTVTDIIFEDLESFTEKYSLEKINILNEIRSELVRKNSQNIDEIIRRLYESETINLSTFLEEMPDYKIEDLKSSENLINSIENGEKITTEKESTMEDDQIIKKNLDDAKNISRDKDLNKTKLNLDSFHDLDKFNK</sequence>
<dbReference type="STRING" id="54005.HMPREF3229_01197"/>
<dbReference type="GO" id="GO:0043115">
    <property type="term" value="F:precorrin-2 dehydrogenase activity"/>
    <property type="evidence" value="ECO:0007669"/>
    <property type="project" value="UniProtKB-EC"/>
</dbReference>
<dbReference type="Pfam" id="PF13241">
    <property type="entry name" value="NAD_binding_7"/>
    <property type="match status" value="1"/>
</dbReference>
<reference evidence="6 7" key="1">
    <citation type="submission" date="2018-06" db="EMBL/GenBank/DDBJ databases">
        <authorList>
            <consortium name="Pathogen Informatics"/>
            <person name="Doyle S."/>
        </authorList>
    </citation>
    <scope>NUCLEOTIDE SEQUENCE [LARGE SCALE GENOMIC DNA]</scope>
    <source>
        <strain evidence="6 7">NCTC13076</strain>
    </source>
</reference>
<dbReference type="EC" id="1.3.1.76" evidence="2"/>
<dbReference type="InterPro" id="IPR028161">
    <property type="entry name" value="Met8-like"/>
</dbReference>
<name>A0A2X1Y0V8_9FIRM</name>
<organism evidence="6 7">
    <name type="scientific">Peptoniphilus harei</name>
    <dbReference type="NCBI Taxonomy" id="54005"/>
    <lineage>
        <taxon>Bacteria</taxon>
        <taxon>Bacillati</taxon>
        <taxon>Bacillota</taxon>
        <taxon>Tissierellia</taxon>
        <taxon>Tissierellales</taxon>
        <taxon>Peptoniphilaceae</taxon>
        <taxon>Peptoniphilus</taxon>
    </lineage>
</organism>
<dbReference type="GO" id="GO:0019354">
    <property type="term" value="P:siroheme biosynthetic process"/>
    <property type="evidence" value="ECO:0007669"/>
    <property type="project" value="UniProtKB-UniPathway"/>
</dbReference>
<keyword evidence="5" id="KW-0627">Porphyrin biosynthesis</keyword>
<dbReference type="Gene3D" id="3.40.50.720">
    <property type="entry name" value="NAD(P)-binding Rossmann-like Domain"/>
    <property type="match status" value="1"/>
</dbReference>
<dbReference type="OrthoDB" id="9773765at2"/>